<name>A0AAU6R9M6_9STAP</name>
<evidence type="ECO:0000256" key="3">
    <source>
        <dbReference type="ARBA" id="ARBA00022692"/>
    </source>
</evidence>
<feature type="domain" description="ABC3 transporter permease C-terminal" evidence="7">
    <location>
        <begin position="237"/>
        <end position="333"/>
    </location>
</feature>
<evidence type="ECO:0000256" key="1">
    <source>
        <dbReference type="ARBA" id="ARBA00004651"/>
    </source>
</evidence>
<dbReference type="GO" id="GO:0005886">
    <property type="term" value="C:plasma membrane"/>
    <property type="evidence" value="ECO:0007669"/>
    <property type="project" value="UniProtKB-SubCell"/>
</dbReference>
<keyword evidence="5 6" id="KW-0472">Membrane</keyword>
<proteinExistence type="predicted"/>
<accession>A0AAU6R9M6</accession>
<dbReference type="GO" id="GO:0022857">
    <property type="term" value="F:transmembrane transporter activity"/>
    <property type="evidence" value="ECO:0007669"/>
    <property type="project" value="TreeGrafter"/>
</dbReference>
<feature type="transmembrane region" description="Helical" evidence="6">
    <location>
        <begin position="233"/>
        <end position="254"/>
    </location>
</feature>
<dbReference type="InterPro" id="IPR050250">
    <property type="entry name" value="Macrolide_Exporter_MacB"/>
</dbReference>
<protein>
    <submittedName>
        <fullName evidence="8">ABC transporter permease</fullName>
    </submittedName>
</protein>
<reference evidence="8" key="1">
    <citation type="submission" date="2023-04" db="EMBL/GenBank/DDBJ databases">
        <title>Macrococci isolated from food, foodproducing animals, and human clinical materials.</title>
        <authorList>
            <person name="Maslanova I."/>
            <person name="Svec P."/>
            <person name="Sedlacek I."/>
            <person name="Novakova D."/>
            <person name="Keller J.E."/>
            <person name="Schwendener S."/>
            <person name="Finstrlova A."/>
            <person name="Botka T."/>
            <person name="Kovarovic V."/>
            <person name="Petras P."/>
            <person name="Perreten V."/>
            <person name="Pantucek R."/>
        </authorList>
    </citation>
    <scope>NUCLEOTIDE SEQUENCE</scope>
    <source>
        <strain evidence="8">NRL/St 21/332</strain>
    </source>
</reference>
<organism evidence="8">
    <name type="scientific">Macrococcus psychrotolerans</name>
    <dbReference type="NCBI Taxonomy" id="3039389"/>
    <lineage>
        <taxon>Bacteria</taxon>
        <taxon>Bacillati</taxon>
        <taxon>Bacillota</taxon>
        <taxon>Bacilli</taxon>
        <taxon>Bacillales</taxon>
        <taxon>Staphylococcaceae</taxon>
        <taxon>Macrococcus</taxon>
    </lineage>
</organism>
<dbReference type="EMBL" id="CP124577">
    <property type="protein sequence ID" value="WZE66914.1"/>
    <property type="molecule type" value="Genomic_DNA"/>
</dbReference>
<evidence type="ECO:0000313" key="8">
    <source>
        <dbReference type="EMBL" id="WZE66914.1"/>
    </source>
</evidence>
<keyword evidence="2" id="KW-1003">Cell membrane</keyword>
<dbReference type="RefSeq" id="WP_420494101.1">
    <property type="nucleotide sequence ID" value="NZ_CP124577.1"/>
</dbReference>
<dbReference type="PANTHER" id="PTHR30572:SF9">
    <property type="entry name" value="ABC TRANSPORTER PERMEASE PROTEIN"/>
    <property type="match status" value="1"/>
</dbReference>
<keyword evidence="4 6" id="KW-1133">Transmembrane helix</keyword>
<evidence type="ECO:0000256" key="6">
    <source>
        <dbReference type="SAM" id="Phobius"/>
    </source>
</evidence>
<feature type="transmembrane region" description="Helical" evidence="6">
    <location>
        <begin position="317"/>
        <end position="337"/>
    </location>
</feature>
<dbReference type="PANTHER" id="PTHR30572">
    <property type="entry name" value="MEMBRANE COMPONENT OF TRANSPORTER-RELATED"/>
    <property type="match status" value="1"/>
</dbReference>
<comment type="subcellular location">
    <subcellularLocation>
        <location evidence="1">Cell membrane</location>
        <topology evidence="1">Multi-pass membrane protein</topology>
    </subcellularLocation>
</comment>
<sequence>MSTTDKQKDKLNELTIASLIVTRKNGGDFNKNRIKHAAVKAVIPMYSGSATVKGAHVVEGRQKVKRDDVPSTLKNVVAFEASVDTEHNVLFQSGVFTLKSGHHVQSGDKTGVLIHETFAKQNHLKVNDTVQLSQLGKNTMKTFKVRGIFSGKKQEQYTGLSSDFSENMMFVSNRSMSYGVVNKLGLVTDHPDKVMGELERNQEIKAHYTIENAPNTLEDRIASYNGIIQMMRWMTYAILCGGVIVLSLVLVLWLRERIYEIGILLSIGVSKLKIMMQFVLELLLLSIPAAMCAYIAGRIAISLQQEAVRLPIFALSYSVLTAIILLSVIIATSVILFKPPRALLSQMS</sequence>
<evidence type="ECO:0000259" key="7">
    <source>
        <dbReference type="Pfam" id="PF02687"/>
    </source>
</evidence>
<dbReference type="Pfam" id="PF02687">
    <property type="entry name" value="FtsX"/>
    <property type="match status" value="1"/>
</dbReference>
<dbReference type="AlphaFoldDB" id="A0AAU6R9M6"/>
<gene>
    <name evidence="8" type="ORF">QA541_01225</name>
</gene>
<feature type="transmembrane region" description="Helical" evidence="6">
    <location>
        <begin position="274"/>
        <end position="297"/>
    </location>
</feature>
<evidence type="ECO:0000256" key="2">
    <source>
        <dbReference type="ARBA" id="ARBA00022475"/>
    </source>
</evidence>
<dbReference type="InterPro" id="IPR003838">
    <property type="entry name" value="ABC3_permease_C"/>
</dbReference>
<evidence type="ECO:0000256" key="5">
    <source>
        <dbReference type="ARBA" id="ARBA00023136"/>
    </source>
</evidence>
<evidence type="ECO:0000256" key="4">
    <source>
        <dbReference type="ARBA" id="ARBA00022989"/>
    </source>
</evidence>
<keyword evidence="3 6" id="KW-0812">Transmembrane</keyword>